<dbReference type="Gene3D" id="3.40.50.300">
    <property type="entry name" value="P-loop containing nucleotide triphosphate hydrolases"/>
    <property type="match status" value="1"/>
</dbReference>
<feature type="domain" description="GPI inositol-deacylase winged helix" evidence="3">
    <location>
        <begin position="597"/>
        <end position="689"/>
    </location>
</feature>
<name>A0ABR2XKD5_9PEZI</name>
<evidence type="ECO:0000313" key="5">
    <source>
        <dbReference type="EMBL" id="KAK9774282.1"/>
    </source>
</evidence>
<dbReference type="Pfam" id="PF22939">
    <property type="entry name" value="WHD_GPIID"/>
    <property type="match status" value="1"/>
</dbReference>
<evidence type="ECO:0000256" key="1">
    <source>
        <dbReference type="ARBA" id="ARBA00022737"/>
    </source>
</evidence>
<feature type="compositionally biased region" description="Acidic residues" evidence="2">
    <location>
        <begin position="866"/>
        <end position="889"/>
    </location>
</feature>
<keyword evidence="1" id="KW-0677">Repeat</keyword>
<sequence length="889" mass="100767">MPEAVALNAEASNYYCLQDFMFRSPSTSDLQHTIIGSRCPSMNSHLLRKQRHLKSQDFGLHVLVDQEVKKGVVDIVAVHGLNGHYERTWTTCLQDENKTPVNWLKDLLPLRVRNARIMSFAYNSTVQFSKSTADVYIFAEQLLEELLRRRQNILQDKHPLIFMVNKAHSKGSHYSKLLKCIHGVVFMGTPHRGSGLAQWGSILGSMLRAASVGNSTNSQLTKDLEENSRVLSVISESFIDRGQDLKIYSFYETEKLDYLNTLVVGKESATLGWPQEICVPLNANHRNKNETYRSDQSIVHELHTSDYVAHKRRNIRAVQGTCLWLFRHRDYISWAEEAGPSLLWISADPGCGKSNICFFFFKADSDEQRSAVHAISALLHQLYTRQPELIEFAQEMLQLPGHHVKRLTTLWRILASSADRHQARQTVCIIDGLDECEESSRRDLISLISQYFTDGEDQAGHGRQLKLLITSRPDNSIKTAFDRKHRSLEGSIHQRLKMIRLKGEDETDAISADVELVVKDAINDLIDRGLPQDLLAEVEEQIIARADRTFLWTSLIIDLLKERAEGGASQRELDMILRSRGVYTIYSVLLASKADHTKVRKLLNIILAALEPLTVEELNIALAIQPDHQTFEKSTKPRRPGLKTFAHIERELFYPAENYIKTLCGHFVRIIHGKVYLVHQTAREFLLDATSRGTLDFGLVMGHEEQEELLWDIELDTTPVTEENEGLGDAIEQVPGREEGPQSPWKHTFSLMDAHALLLEICATYLYMLGKKSPKSVLGSPTPRMSAFLRFASMSWFKHFHKRQTIAEAQRFRVRDQPKQTRVRIKANPRMMPTHAPVFAPSVQPELKIVGPSVDDGDSDVNTSGDEADIDEEDNSGGISVEEEVGGEV</sequence>
<dbReference type="Proteomes" id="UP001465668">
    <property type="component" value="Unassembled WGS sequence"/>
</dbReference>
<evidence type="ECO:0000259" key="4">
    <source>
        <dbReference type="Pfam" id="PF24883"/>
    </source>
</evidence>
<dbReference type="Pfam" id="PF24883">
    <property type="entry name" value="NPHP3_N"/>
    <property type="match status" value="1"/>
</dbReference>
<protein>
    <submittedName>
        <fullName evidence="5">Ankyrin repeat protein</fullName>
    </submittedName>
</protein>
<evidence type="ECO:0000313" key="6">
    <source>
        <dbReference type="Proteomes" id="UP001465668"/>
    </source>
</evidence>
<comment type="caution">
    <text evidence="5">The sequence shown here is derived from an EMBL/GenBank/DDBJ whole genome shotgun (WGS) entry which is preliminary data.</text>
</comment>
<dbReference type="EMBL" id="JARVKM010000043">
    <property type="protein sequence ID" value="KAK9774282.1"/>
    <property type="molecule type" value="Genomic_DNA"/>
</dbReference>
<reference evidence="5 6" key="1">
    <citation type="submission" date="2024-02" db="EMBL/GenBank/DDBJ databases">
        <title>First draft genome assembly of two strains of Seiridium cardinale.</title>
        <authorList>
            <person name="Emiliani G."/>
            <person name="Scali E."/>
        </authorList>
    </citation>
    <scope>NUCLEOTIDE SEQUENCE [LARGE SCALE GENOMIC DNA]</scope>
    <source>
        <strain evidence="5 6">BM-138-000479</strain>
    </source>
</reference>
<evidence type="ECO:0000259" key="3">
    <source>
        <dbReference type="Pfam" id="PF22939"/>
    </source>
</evidence>
<dbReference type="InterPro" id="IPR027417">
    <property type="entry name" value="P-loop_NTPase"/>
</dbReference>
<evidence type="ECO:0000256" key="2">
    <source>
        <dbReference type="SAM" id="MobiDB-lite"/>
    </source>
</evidence>
<accession>A0ABR2XKD5</accession>
<dbReference type="PANTHER" id="PTHR10039:SF14">
    <property type="entry name" value="NACHT DOMAIN-CONTAINING PROTEIN"/>
    <property type="match status" value="1"/>
</dbReference>
<dbReference type="InterPro" id="IPR056884">
    <property type="entry name" value="NPHP3-like_N"/>
</dbReference>
<organism evidence="5 6">
    <name type="scientific">Seiridium cardinale</name>
    <dbReference type="NCBI Taxonomy" id="138064"/>
    <lineage>
        <taxon>Eukaryota</taxon>
        <taxon>Fungi</taxon>
        <taxon>Dikarya</taxon>
        <taxon>Ascomycota</taxon>
        <taxon>Pezizomycotina</taxon>
        <taxon>Sordariomycetes</taxon>
        <taxon>Xylariomycetidae</taxon>
        <taxon>Amphisphaeriales</taxon>
        <taxon>Sporocadaceae</taxon>
        <taxon>Seiridium</taxon>
    </lineage>
</organism>
<feature type="domain" description="Nephrocystin 3-like N-terminal" evidence="4">
    <location>
        <begin position="320"/>
        <end position="472"/>
    </location>
</feature>
<feature type="region of interest" description="Disordered" evidence="2">
    <location>
        <begin position="849"/>
        <end position="889"/>
    </location>
</feature>
<dbReference type="InterPro" id="IPR054471">
    <property type="entry name" value="GPIID_WHD"/>
</dbReference>
<dbReference type="PANTHER" id="PTHR10039">
    <property type="entry name" value="AMELOGENIN"/>
    <property type="match status" value="1"/>
</dbReference>
<gene>
    <name evidence="5" type="ORF">SCAR479_09146</name>
</gene>
<keyword evidence="6" id="KW-1185">Reference proteome</keyword>
<proteinExistence type="predicted"/>